<evidence type="ECO:0000256" key="4">
    <source>
        <dbReference type="PROSITE-ProRule" id="PRU00175"/>
    </source>
</evidence>
<comment type="similarity">
    <text evidence="1">Belongs to the VPS8 family.</text>
</comment>
<dbReference type="GO" id="GO:0008270">
    <property type="term" value="F:zinc ion binding"/>
    <property type="evidence" value="ECO:0007669"/>
    <property type="project" value="UniProtKB-KW"/>
</dbReference>
<dbReference type="InterPro" id="IPR025941">
    <property type="entry name" value="Vps8_central_dom"/>
</dbReference>
<evidence type="ECO:0000256" key="1">
    <source>
        <dbReference type="ARBA" id="ARBA00009422"/>
    </source>
</evidence>
<keyword evidence="3" id="KW-0862">Zinc</keyword>
<keyword evidence="5" id="KW-0175">Coiled coil</keyword>
<dbReference type="Gene3D" id="2.130.10.10">
    <property type="entry name" value="YVTN repeat-like/Quinoprotein amine dehydrogenase"/>
    <property type="match status" value="1"/>
</dbReference>
<keyword evidence="8" id="KW-1185">Reference proteome</keyword>
<dbReference type="GO" id="GO:0034058">
    <property type="term" value="P:endosomal vesicle fusion"/>
    <property type="evidence" value="ECO:0007669"/>
    <property type="project" value="TreeGrafter"/>
</dbReference>
<dbReference type="Pfam" id="PF23410">
    <property type="entry name" value="Beta-prop_VPS8"/>
    <property type="match status" value="1"/>
</dbReference>
<evidence type="ECO:0000256" key="2">
    <source>
        <dbReference type="ARBA" id="ARBA00022771"/>
    </source>
</evidence>
<name>A0A9P0HQN1_NEZVI</name>
<dbReference type="GO" id="GO:0006623">
    <property type="term" value="P:protein targeting to vacuole"/>
    <property type="evidence" value="ECO:0007669"/>
    <property type="project" value="InterPro"/>
</dbReference>
<dbReference type="EMBL" id="OV725082">
    <property type="protein sequence ID" value="CAH1405711.1"/>
    <property type="molecule type" value="Genomic_DNA"/>
</dbReference>
<dbReference type="PROSITE" id="PS50089">
    <property type="entry name" value="ZF_RING_2"/>
    <property type="match status" value="1"/>
</dbReference>
<evidence type="ECO:0000313" key="7">
    <source>
        <dbReference type="EMBL" id="CAH1405711.1"/>
    </source>
</evidence>
<dbReference type="GO" id="GO:0030897">
    <property type="term" value="C:HOPS complex"/>
    <property type="evidence" value="ECO:0007669"/>
    <property type="project" value="TreeGrafter"/>
</dbReference>
<keyword evidence="2 4" id="KW-0479">Metal-binding</keyword>
<accession>A0A9P0HQN1</accession>
<organism evidence="7 8">
    <name type="scientific">Nezara viridula</name>
    <name type="common">Southern green stink bug</name>
    <name type="synonym">Cimex viridulus</name>
    <dbReference type="NCBI Taxonomy" id="85310"/>
    <lineage>
        <taxon>Eukaryota</taxon>
        <taxon>Metazoa</taxon>
        <taxon>Ecdysozoa</taxon>
        <taxon>Arthropoda</taxon>
        <taxon>Hexapoda</taxon>
        <taxon>Insecta</taxon>
        <taxon>Pterygota</taxon>
        <taxon>Neoptera</taxon>
        <taxon>Paraneoptera</taxon>
        <taxon>Hemiptera</taxon>
        <taxon>Heteroptera</taxon>
        <taxon>Panheteroptera</taxon>
        <taxon>Pentatomomorpha</taxon>
        <taxon>Pentatomoidea</taxon>
        <taxon>Pentatomidae</taxon>
        <taxon>Pentatominae</taxon>
        <taxon>Nezara</taxon>
    </lineage>
</organism>
<gene>
    <name evidence="7" type="ORF">NEZAVI_LOCUS13857</name>
</gene>
<protein>
    <recommendedName>
        <fullName evidence="6">RING-type domain-containing protein</fullName>
    </recommendedName>
</protein>
<dbReference type="InterPro" id="IPR015943">
    <property type="entry name" value="WD40/YVTN_repeat-like_dom_sf"/>
</dbReference>
<dbReference type="SUPFAM" id="SSF50978">
    <property type="entry name" value="WD40 repeat-like"/>
    <property type="match status" value="1"/>
</dbReference>
<keyword evidence="2 4" id="KW-0863">Zinc-finger</keyword>
<evidence type="ECO:0000259" key="6">
    <source>
        <dbReference type="PROSITE" id="PS50089"/>
    </source>
</evidence>
<dbReference type="InterPro" id="IPR001841">
    <property type="entry name" value="Znf_RING"/>
</dbReference>
<dbReference type="InterPro" id="IPR036322">
    <property type="entry name" value="WD40_repeat_dom_sf"/>
</dbReference>
<evidence type="ECO:0000256" key="5">
    <source>
        <dbReference type="SAM" id="Coils"/>
    </source>
</evidence>
<evidence type="ECO:0000256" key="3">
    <source>
        <dbReference type="ARBA" id="ARBA00022833"/>
    </source>
</evidence>
<dbReference type="InterPro" id="IPR045111">
    <property type="entry name" value="Vps41/Vps8"/>
</dbReference>
<dbReference type="AlphaFoldDB" id="A0A9P0HQN1"/>
<dbReference type="Proteomes" id="UP001152798">
    <property type="component" value="Chromosome 6"/>
</dbReference>
<dbReference type="PANTHER" id="PTHR12616">
    <property type="entry name" value="VACUOLAR PROTEIN SORTING VPS41"/>
    <property type="match status" value="1"/>
</dbReference>
<dbReference type="PANTHER" id="PTHR12616:SF8">
    <property type="entry name" value="VACUOLAR PROTEIN SORTING-ASSOCIATED PROTEIN 8 HOMOLOG"/>
    <property type="match status" value="1"/>
</dbReference>
<reference evidence="7" key="1">
    <citation type="submission" date="2022-01" db="EMBL/GenBank/DDBJ databases">
        <authorList>
            <person name="King R."/>
        </authorList>
    </citation>
    <scope>NUCLEOTIDE SEQUENCE</scope>
</reference>
<feature type="coiled-coil region" evidence="5">
    <location>
        <begin position="1007"/>
        <end position="1034"/>
    </location>
</feature>
<dbReference type="Pfam" id="PF23556">
    <property type="entry name" value="TPR_Vps41"/>
    <property type="match status" value="1"/>
</dbReference>
<feature type="domain" description="RING-type" evidence="6">
    <location>
        <begin position="1140"/>
        <end position="1174"/>
    </location>
</feature>
<proteinExistence type="inferred from homology"/>
<dbReference type="GO" id="GO:0005770">
    <property type="term" value="C:late endosome"/>
    <property type="evidence" value="ECO:0007669"/>
    <property type="project" value="TreeGrafter"/>
</dbReference>
<evidence type="ECO:0000313" key="8">
    <source>
        <dbReference type="Proteomes" id="UP001152798"/>
    </source>
</evidence>
<dbReference type="Pfam" id="PF12816">
    <property type="entry name" value="TPR_Vps8"/>
    <property type="match status" value="1"/>
</dbReference>
<dbReference type="OrthoDB" id="289913at2759"/>
<sequence>MSSNGDVESGSSVPDLDLDIAEIDDKDFTLPPAEKTLVKTNINDDESVISEDDIPNYLHQELLNPGFDDKGETGSVSSVGSKGANCIFTHKKLDPLPNILRHVVLKVVSAHLQLSGEGDCTAMAVGCLIGIGTSTGAILCYEKSQKHRWTHNQPEDGPVTAIAINTDSTRLLAGYALGLVLMLDTADAKVLRVISPESHTLSTAVLHVKFTDIPSLALLSDSGGSVFEISLKRVLGVRSWDSRCIFSGSRGEVVAVEPLLLNKLPTHPLAGSLLVAVATLSKVLLISLRPGTRLLFTQSLRSVATTLPLLSWQFVVIQVADSMRVMDPVLAVARHESIFFYQVSVERSGRLSCHGLHGLTLNYSAMACHWLSPRTIAVLDTESMLHLVDVRTKAELQVADLSGIGLVFNSFAFEGACTGGNVSKAMALAGKKACYNSVASFGNQLLLLEPKALHVISIRFWSERIDNLIKANRFEEALKLGMNFYEEREKAVLGLKGTREIRRMQVKEKVVDTLSKFIDNILADDPEINLCEAIPLVVEYCLDLDQKDLIFDKLWNGLNDGRSLFLESMEAAILEGKLVQIPPEVMQRLVSFQQSKQSWDILEECIQRVEVTCLDIEQVIKLCKKQNLYSALISVWNRAMSDYTSPIIELVPKLKSFLTNEGSASSECRRLGNLLLVYVASCLSGSLGEEKGERAQVVRAMASQHSLSAPDDEPPFPYIRTLLEFDSREFLNALVIAFSDTGLSMTMKQRLVDIIIQVMTDGTSFRCTDIARALTTLRSSTVGRSLRMEASLYTDTVSRLVTEEEVPAAERESALLQLFLSGALSCLEHDVLLEFAKSANFYQVCSVIHERRGDYGEVLKSQLADPNRREHVFSFFEQSPHKHDMGILEPENMEALLKIDAKKTGQLLVRHIPESISDIITKLSEEQLYPFLQGMIEESDLDTEHMTRYVCLMCRFEPHKVLQVVKSHDNIELDPAIKVCQERGLDEVTAVLLERSGDVQGAFNVLLSRLQTAIKNEEKDTERMTEELVSLAQRGSTVLDSKTSWMPLLMCLLKLNSTELLQRVLNNADLNLVSELHLLMQHSRGTLGELRALIMGLFVKCRHQKRMLEATKRLHMSGLHGELAVALDQAKVGCRSPLFCHICSAPFSSGLYLFRCGHGYHEECILPNTKCIECYKDS</sequence>